<evidence type="ECO:0000313" key="2">
    <source>
        <dbReference type="EMBL" id="SET66382.1"/>
    </source>
</evidence>
<feature type="transmembrane region" description="Helical" evidence="1">
    <location>
        <begin position="20"/>
        <end position="42"/>
    </location>
</feature>
<evidence type="ECO:0000256" key="1">
    <source>
        <dbReference type="SAM" id="Phobius"/>
    </source>
</evidence>
<dbReference type="STRING" id="430453.SAMN04487962_1164"/>
<organism evidence="2 3">
    <name type="scientific">Marinobacter segnicrescens</name>
    <dbReference type="NCBI Taxonomy" id="430453"/>
    <lineage>
        <taxon>Bacteria</taxon>
        <taxon>Pseudomonadati</taxon>
        <taxon>Pseudomonadota</taxon>
        <taxon>Gammaproteobacteria</taxon>
        <taxon>Pseudomonadales</taxon>
        <taxon>Marinobacteraceae</taxon>
        <taxon>Marinobacter</taxon>
    </lineage>
</organism>
<dbReference type="AlphaFoldDB" id="A0A1I0G6Z7"/>
<dbReference type="OrthoDB" id="5295180at2"/>
<protein>
    <recommendedName>
        <fullName evidence="4">Nitrogen fixation protein FixH</fullName>
    </recommendedName>
</protein>
<evidence type="ECO:0000313" key="3">
    <source>
        <dbReference type="Proteomes" id="UP000198762"/>
    </source>
</evidence>
<evidence type="ECO:0008006" key="4">
    <source>
        <dbReference type="Google" id="ProtNLM"/>
    </source>
</evidence>
<reference evidence="3" key="1">
    <citation type="submission" date="2016-10" db="EMBL/GenBank/DDBJ databases">
        <authorList>
            <person name="Varghese N."/>
            <person name="Submissions S."/>
        </authorList>
    </citation>
    <scope>NUCLEOTIDE SEQUENCE [LARGE SCALE GENOMIC DNA]</scope>
    <source>
        <strain evidence="3">CGMCC 1.6489</strain>
    </source>
</reference>
<keyword evidence="1" id="KW-0812">Transmembrane</keyword>
<accession>A0A1I0G6Z7</accession>
<dbReference type="InterPro" id="IPR008620">
    <property type="entry name" value="FixH"/>
</dbReference>
<dbReference type="EMBL" id="FOHZ01000016">
    <property type="protein sequence ID" value="SET66382.1"/>
    <property type="molecule type" value="Genomic_DNA"/>
</dbReference>
<keyword evidence="1" id="KW-0472">Membrane</keyword>
<dbReference type="Pfam" id="PF05751">
    <property type="entry name" value="FixH"/>
    <property type="match status" value="1"/>
</dbReference>
<name>A0A1I0G6Z7_9GAMM</name>
<keyword evidence="1" id="KW-1133">Transmembrane helix</keyword>
<gene>
    <name evidence="2" type="ORF">SAMN04487962_1164</name>
</gene>
<keyword evidence="3" id="KW-1185">Reference proteome</keyword>
<dbReference type="RefSeq" id="WP_091853487.1">
    <property type="nucleotide sequence ID" value="NZ_FOHZ01000016.1"/>
</dbReference>
<sequence length="179" mass="19955">MSETARFEDHEASRPWFRQPWFWFLVLFPAASITYCIVAITLSMTTHTSMVVDDYSKEGLAINQSLARDAKAAELGLEARIQQTGRNLEVTLASSDEGTGVAPEYLILQLFHPTMGEQDRIIQLSPTGEGHYRGQIAGNIDGRWYLDVSGPSSDWRIKGEGHFPADSAIVMRPNDPERG</sequence>
<proteinExistence type="predicted"/>
<dbReference type="Proteomes" id="UP000198762">
    <property type="component" value="Unassembled WGS sequence"/>
</dbReference>